<sequence length="428" mass="45359">MFWRMIFQLWHHDLPRKALAFATIFLASSLIAGLLAVSIDIGDKMSRELKSYGANILIEPAGGALLPDDVAGQPYYLEEKVLPSVMDIFWRNNIYGFAPLLNGHVRAGGVEVAALGTFFDHPLDIADESDFHTGQKAVSPFWQVAGDWPDDSKPFPADAPIPVLVGVKLAAAQGWQVGDVLPLTSTTASTPEKSARISGILTSGAAQDGQIVLPLAALQEVIGLPGNISAIQVAAMTVPENDLSRKAHENPSTLDAKQYDQWYCTAYVSTITHQLEETVSGSVVHPVWQVAASEGVIIGKIQLLLIVCSLAALISAGMGIASLTGSGIMARAKEIGLMRALGAKPWQISLLYYAEAILVGALGGLTGCAGGAVLGWGIGQALFGAALGFTWIVVPVVVCAAILIALTGTWFPVRSIARQVPIEVLYER</sequence>
<evidence type="ECO:0000259" key="8">
    <source>
        <dbReference type="Pfam" id="PF02687"/>
    </source>
</evidence>
<feature type="transmembrane region" description="Helical" evidence="7">
    <location>
        <begin position="350"/>
        <end position="376"/>
    </location>
</feature>
<keyword evidence="10" id="KW-1185">Reference proteome</keyword>
<reference evidence="9 10" key="1">
    <citation type="submission" date="2018-06" db="EMBL/GenBank/DDBJ databases">
        <authorList>
            <consortium name="Pathogen Informatics"/>
            <person name="Doyle S."/>
        </authorList>
    </citation>
    <scope>NUCLEOTIDE SEQUENCE [LARGE SCALE GENOMIC DNA]</scope>
    <source>
        <strain evidence="9 10">NCTC13294</strain>
    </source>
</reference>
<feature type="transmembrane region" description="Helical" evidence="7">
    <location>
        <begin position="303"/>
        <end position="329"/>
    </location>
</feature>
<dbReference type="OrthoDB" id="9770036at2"/>
<dbReference type="AlphaFoldDB" id="A0A381E8M2"/>
<dbReference type="InterPro" id="IPR003838">
    <property type="entry name" value="ABC3_permease_C"/>
</dbReference>
<feature type="transmembrane region" description="Helical" evidence="7">
    <location>
        <begin position="382"/>
        <end position="406"/>
    </location>
</feature>
<keyword evidence="3 7" id="KW-0812">Transmembrane</keyword>
<evidence type="ECO:0000313" key="10">
    <source>
        <dbReference type="Proteomes" id="UP000254572"/>
    </source>
</evidence>
<evidence type="ECO:0000256" key="5">
    <source>
        <dbReference type="ARBA" id="ARBA00023136"/>
    </source>
</evidence>
<dbReference type="Pfam" id="PF02687">
    <property type="entry name" value="FtsX"/>
    <property type="match status" value="1"/>
</dbReference>
<keyword evidence="4 7" id="KW-1133">Transmembrane helix</keyword>
<dbReference type="PANTHER" id="PTHR30572:SF4">
    <property type="entry name" value="ABC TRANSPORTER PERMEASE YTRF"/>
    <property type="match status" value="1"/>
</dbReference>
<evidence type="ECO:0000256" key="4">
    <source>
        <dbReference type="ARBA" id="ARBA00022989"/>
    </source>
</evidence>
<dbReference type="RefSeq" id="WP_115611716.1">
    <property type="nucleotide sequence ID" value="NZ_JBHLZC010000004.1"/>
</dbReference>
<protein>
    <submittedName>
        <fullName evidence="9">Macrolide export ATP-binding/permease protein MacB</fullName>
        <ecNumber evidence="9">3.6.3.-</ecNumber>
    </submittedName>
</protein>
<accession>A0A381E8M2</accession>
<dbReference type="Proteomes" id="UP000254572">
    <property type="component" value="Unassembled WGS sequence"/>
</dbReference>
<organism evidence="9 10">
    <name type="scientific">Cardiobacterium valvarum</name>
    <dbReference type="NCBI Taxonomy" id="194702"/>
    <lineage>
        <taxon>Bacteria</taxon>
        <taxon>Pseudomonadati</taxon>
        <taxon>Pseudomonadota</taxon>
        <taxon>Gammaproteobacteria</taxon>
        <taxon>Cardiobacteriales</taxon>
        <taxon>Cardiobacteriaceae</taxon>
        <taxon>Cardiobacterium</taxon>
    </lineage>
</organism>
<dbReference type="GO" id="GO:0022857">
    <property type="term" value="F:transmembrane transporter activity"/>
    <property type="evidence" value="ECO:0007669"/>
    <property type="project" value="TreeGrafter"/>
</dbReference>
<dbReference type="EC" id="3.6.3.-" evidence="9"/>
<dbReference type="GO" id="GO:0016787">
    <property type="term" value="F:hydrolase activity"/>
    <property type="evidence" value="ECO:0007669"/>
    <property type="project" value="UniProtKB-KW"/>
</dbReference>
<proteinExistence type="inferred from homology"/>
<dbReference type="GO" id="GO:0005886">
    <property type="term" value="C:plasma membrane"/>
    <property type="evidence" value="ECO:0007669"/>
    <property type="project" value="UniProtKB-SubCell"/>
</dbReference>
<feature type="domain" description="ABC3 transporter permease C-terminal" evidence="8">
    <location>
        <begin position="307"/>
        <end position="420"/>
    </location>
</feature>
<evidence type="ECO:0000256" key="6">
    <source>
        <dbReference type="ARBA" id="ARBA00038076"/>
    </source>
</evidence>
<comment type="similarity">
    <text evidence="6">Belongs to the ABC-4 integral membrane protein family.</text>
</comment>
<dbReference type="EMBL" id="UFUW01000001">
    <property type="protein sequence ID" value="SUX23200.1"/>
    <property type="molecule type" value="Genomic_DNA"/>
</dbReference>
<gene>
    <name evidence="9" type="primary">macB_1</name>
    <name evidence="9" type="ORF">NCTC13294_01447</name>
</gene>
<name>A0A381E8M2_9GAMM</name>
<keyword evidence="9" id="KW-0067">ATP-binding</keyword>
<dbReference type="GO" id="GO:0005524">
    <property type="term" value="F:ATP binding"/>
    <property type="evidence" value="ECO:0007669"/>
    <property type="project" value="UniProtKB-KW"/>
</dbReference>
<dbReference type="PANTHER" id="PTHR30572">
    <property type="entry name" value="MEMBRANE COMPONENT OF TRANSPORTER-RELATED"/>
    <property type="match status" value="1"/>
</dbReference>
<comment type="subcellular location">
    <subcellularLocation>
        <location evidence="1">Cell membrane</location>
        <topology evidence="1">Multi-pass membrane protein</topology>
    </subcellularLocation>
</comment>
<keyword evidence="2" id="KW-1003">Cell membrane</keyword>
<evidence type="ECO:0000256" key="7">
    <source>
        <dbReference type="SAM" id="Phobius"/>
    </source>
</evidence>
<keyword evidence="9" id="KW-0547">Nucleotide-binding</keyword>
<evidence type="ECO:0000313" key="9">
    <source>
        <dbReference type="EMBL" id="SUX23200.1"/>
    </source>
</evidence>
<evidence type="ECO:0000256" key="1">
    <source>
        <dbReference type="ARBA" id="ARBA00004651"/>
    </source>
</evidence>
<evidence type="ECO:0000256" key="3">
    <source>
        <dbReference type="ARBA" id="ARBA00022692"/>
    </source>
</evidence>
<keyword evidence="9" id="KW-0378">Hydrolase</keyword>
<evidence type="ECO:0000256" key="2">
    <source>
        <dbReference type="ARBA" id="ARBA00022475"/>
    </source>
</evidence>
<keyword evidence="5 7" id="KW-0472">Membrane</keyword>
<dbReference type="InterPro" id="IPR050250">
    <property type="entry name" value="Macrolide_Exporter_MacB"/>
</dbReference>